<dbReference type="EMBL" id="FMYP01000007">
    <property type="protein sequence ID" value="SDB89340.1"/>
    <property type="molecule type" value="Genomic_DNA"/>
</dbReference>
<dbReference type="GO" id="GO:0008299">
    <property type="term" value="P:isoprenoid biosynthetic process"/>
    <property type="evidence" value="ECO:0007669"/>
    <property type="project" value="InterPro"/>
</dbReference>
<dbReference type="PANTHER" id="PTHR43665">
    <property type="entry name" value="ISOPENTENYL-DIPHOSPHATE DELTA-ISOMERASE"/>
    <property type="match status" value="1"/>
</dbReference>
<dbReference type="SUPFAM" id="SSF51395">
    <property type="entry name" value="FMN-linked oxidoreductases"/>
    <property type="match status" value="1"/>
</dbReference>
<dbReference type="GO" id="GO:0004452">
    <property type="term" value="F:isopentenyl-diphosphate delta-isomerase activity"/>
    <property type="evidence" value="ECO:0007669"/>
    <property type="project" value="InterPro"/>
</dbReference>
<protein>
    <submittedName>
        <fullName evidence="1">Isopentenyl-diphosphate delta-isomerase</fullName>
    </submittedName>
</protein>
<reference evidence="1 2" key="1">
    <citation type="submission" date="2016-09" db="EMBL/GenBank/DDBJ databases">
        <authorList>
            <person name="Capua I."/>
            <person name="De Benedictis P."/>
            <person name="Joannis T."/>
            <person name="Lombin L.H."/>
            <person name="Cattoli G."/>
        </authorList>
    </citation>
    <scope>NUCLEOTIDE SEQUENCE [LARGE SCALE GENOMIC DNA]</scope>
    <source>
        <strain evidence="1 2">A7P-90m</strain>
    </source>
</reference>
<keyword evidence="2" id="KW-1185">Reference proteome</keyword>
<dbReference type="GO" id="GO:0010181">
    <property type="term" value="F:FMN binding"/>
    <property type="evidence" value="ECO:0007669"/>
    <property type="project" value="InterPro"/>
</dbReference>
<dbReference type="Proteomes" id="UP000199452">
    <property type="component" value="Unassembled WGS sequence"/>
</dbReference>
<dbReference type="OrthoDB" id="9795032at2"/>
<evidence type="ECO:0000313" key="1">
    <source>
        <dbReference type="EMBL" id="SDB89340.1"/>
    </source>
</evidence>
<dbReference type="STRING" id="1640674.SAMN05216323_100717"/>
<gene>
    <name evidence="1" type="ORF">SAMN05216323_100717</name>
</gene>
<organism evidence="1 2">
    <name type="scientific">Williamwhitmania taraxaci</name>
    <dbReference type="NCBI Taxonomy" id="1640674"/>
    <lineage>
        <taxon>Bacteria</taxon>
        <taxon>Pseudomonadati</taxon>
        <taxon>Bacteroidota</taxon>
        <taxon>Bacteroidia</taxon>
        <taxon>Bacteroidales</taxon>
        <taxon>Williamwhitmaniaceae</taxon>
        <taxon>Williamwhitmania</taxon>
    </lineage>
</organism>
<keyword evidence="1" id="KW-0413">Isomerase</keyword>
<dbReference type="RefSeq" id="WP_092435815.1">
    <property type="nucleotide sequence ID" value="NZ_FMYP01000007.1"/>
</dbReference>
<dbReference type="PANTHER" id="PTHR43665:SF1">
    <property type="entry name" value="ISOPENTENYL-DIPHOSPHATE DELTA-ISOMERASE"/>
    <property type="match status" value="1"/>
</dbReference>
<dbReference type="InterPro" id="IPR013785">
    <property type="entry name" value="Aldolase_TIM"/>
</dbReference>
<proteinExistence type="predicted"/>
<evidence type="ECO:0000313" key="2">
    <source>
        <dbReference type="Proteomes" id="UP000199452"/>
    </source>
</evidence>
<accession>A0A1G6H4X0</accession>
<dbReference type="AlphaFoldDB" id="A0A1G6H4X0"/>
<dbReference type="InterPro" id="IPR011179">
    <property type="entry name" value="IPdP_isomerase"/>
</dbReference>
<sequence>MEDRKKDHIDLAFKSQVAAPHSDSRFSYEPLMGSHMQGVLEPFPFLGKTMRVPIWVSSMTGGTALARTINTNLARACNEFGMGMGLGSCRILLEKEEYFADFDMRSIIGDDLPFYANIGIAQLERMLQDGTYHKLIGLVERLRADGLIIHVNPIQEWLQPEGDLLHHAPFSIVEEFLSLTKMKVIVKEVGQGMGPESIRKILSLPIEALEFAAFGGTNFASVELQRSTPEQQELFGPLALIGHTAEEMLGVVNEMVDSKQAIQCKQVIISGGVKTFLDGYYLTNRCKLPSIYGQASGFLKFARGDYAELKAYTQGQINGLLFAKSFLRVKE</sequence>
<dbReference type="Gene3D" id="3.20.20.70">
    <property type="entry name" value="Aldolase class I"/>
    <property type="match status" value="1"/>
</dbReference>
<name>A0A1G6H4X0_9BACT</name>